<keyword evidence="2" id="KW-1185">Reference proteome</keyword>
<protein>
    <submittedName>
        <fullName evidence="1">Uncharacterized protein</fullName>
    </submittedName>
</protein>
<dbReference type="GeneID" id="73288539"/>
<dbReference type="EMBL" id="CP100355">
    <property type="protein sequence ID" value="UTF53855.1"/>
    <property type="molecule type" value="Genomic_DNA"/>
</dbReference>
<dbReference type="NCBIfam" id="NF041921">
    <property type="entry name" value="HVO_A0556"/>
    <property type="match status" value="1"/>
</dbReference>
<dbReference type="Proteomes" id="UP001056855">
    <property type="component" value="Chromosome"/>
</dbReference>
<proteinExistence type="predicted"/>
<accession>A0A9E7NBG5</accession>
<dbReference type="RefSeq" id="WP_254158373.1">
    <property type="nucleotide sequence ID" value="NZ_CP100355.1"/>
</dbReference>
<dbReference type="InterPro" id="IPR049681">
    <property type="entry name" value="HVO_A0556-like"/>
</dbReference>
<name>A0A9E7NBG5_9EURY</name>
<organism evidence="1 2">
    <name type="scientific">Natronosalvus rutilus</name>
    <dbReference type="NCBI Taxonomy" id="2953753"/>
    <lineage>
        <taxon>Archaea</taxon>
        <taxon>Methanobacteriati</taxon>
        <taxon>Methanobacteriota</taxon>
        <taxon>Stenosarchaea group</taxon>
        <taxon>Halobacteria</taxon>
        <taxon>Halobacteriales</taxon>
        <taxon>Natrialbaceae</taxon>
        <taxon>Natronosalvus</taxon>
    </lineage>
</organism>
<evidence type="ECO:0000313" key="1">
    <source>
        <dbReference type="EMBL" id="UTF53855.1"/>
    </source>
</evidence>
<reference evidence="1" key="1">
    <citation type="submission" date="2022-06" db="EMBL/GenBank/DDBJ databases">
        <title>Diverse halophilic archaea isolated from saline environments.</title>
        <authorList>
            <person name="Cui H.-L."/>
        </authorList>
    </citation>
    <scope>NUCLEOTIDE SEQUENCE</scope>
    <source>
        <strain evidence="1">WLHS1</strain>
    </source>
</reference>
<dbReference type="KEGG" id="sawl:NGM29_00795"/>
<sequence>MATRIADGRQLLVALEGEPCPSCRAGSLVRTEYKGNSAVCCEECGTPRVQLW</sequence>
<dbReference type="AlphaFoldDB" id="A0A9E7NBG5"/>
<gene>
    <name evidence="1" type="ORF">NGM29_00795</name>
</gene>
<evidence type="ECO:0000313" key="2">
    <source>
        <dbReference type="Proteomes" id="UP001056855"/>
    </source>
</evidence>